<dbReference type="AlphaFoldDB" id="A0A852YXL5"/>
<reference evidence="2 3" key="1">
    <citation type="submission" date="2020-07" db="EMBL/GenBank/DDBJ databases">
        <title>Genomic Encyclopedia of Type Strains, Phase III (KMG-III): the genomes of soil and plant-associated and newly described type strains.</title>
        <authorList>
            <person name="Whitman W."/>
        </authorList>
    </citation>
    <scope>NUCLEOTIDE SEQUENCE [LARGE SCALE GENOMIC DNA]</scope>
    <source>
        <strain evidence="2 3">CECT 8576</strain>
    </source>
</reference>
<dbReference type="Proteomes" id="UP000548304">
    <property type="component" value="Unassembled WGS sequence"/>
</dbReference>
<dbReference type="RefSeq" id="WP_179535290.1">
    <property type="nucleotide sequence ID" value="NZ_JACBYW010000003.1"/>
</dbReference>
<evidence type="ECO:0000313" key="3">
    <source>
        <dbReference type="Proteomes" id="UP000548304"/>
    </source>
</evidence>
<proteinExistence type="predicted"/>
<organism evidence="2 3">
    <name type="scientific">Actinopolyspora biskrensis</name>
    <dbReference type="NCBI Taxonomy" id="1470178"/>
    <lineage>
        <taxon>Bacteria</taxon>
        <taxon>Bacillati</taxon>
        <taxon>Actinomycetota</taxon>
        <taxon>Actinomycetes</taxon>
        <taxon>Actinopolysporales</taxon>
        <taxon>Actinopolysporaceae</taxon>
        <taxon>Actinopolyspora</taxon>
    </lineage>
</organism>
<name>A0A852YXL5_9ACTN</name>
<keyword evidence="3" id="KW-1185">Reference proteome</keyword>
<dbReference type="EMBL" id="JACBYW010000003">
    <property type="protein sequence ID" value="NYH78858.1"/>
    <property type="molecule type" value="Genomic_DNA"/>
</dbReference>
<gene>
    <name evidence="2" type="ORF">FHR84_002183</name>
</gene>
<protein>
    <submittedName>
        <fullName evidence="2">Uncharacterized protein</fullName>
    </submittedName>
</protein>
<evidence type="ECO:0000313" key="2">
    <source>
        <dbReference type="EMBL" id="NYH78858.1"/>
    </source>
</evidence>
<comment type="caution">
    <text evidence="2">The sequence shown here is derived from an EMBL/GenBank/DDBJ whole genome shotgun (WGS) entry which is preliminary data.</text>
</comment>
<accession>A0A852YXL5</accession>
<evidence type="ECO:0000256" key="1">
    <source>
        <dbReference type="SAM" id="MobiDB-lite"/>
    </source>
</evidence>
<feature type="region of interest" description="Disordered" evidence="1">
    <location>
        <begin position="101"/>
        <end position="131"/>
    </location>
</feature>
<sequence length="131" mass="15174">MENPGEEEHTLDVAHGDRAVSEHLKNSLRLLREKTDDNDFKEMVDDIVAGRSSLREAVSSPTFEQVLNPFVEQAAEKFENMSEEEWRQLEETGTQQFAEFREQLSRNGGGTHRDDAEDEDEEDFSQRSWLE</sequence>